<reference evidence="1" key="1">
    <citation type="journal article" date="2014" name="Front. Microbiol.">
        <title>High frequency of phylogenetically diverse reductive dehalogenase-homologous genes in deep subseafloor sedimentary metagenomes.</title>
        <authorList>
            <person name="Kawai M."/>
            <person name="Futagami T."/>
            <person name="Toyoda A."/>
            <person name="Takaki Y."/>
            <person name="Nishi S."/>
            <person name="Hori S."/>
            <person name="Arai W."/>
            <person name="Tsubouchi T."/>
            <person name="Morono Y."/>
            <person name="Uchiyama I."/>
            <person name="Ito T."/>
            <person name="Fujiyama A."/>
            <person name="Inagaki F."/>
            <person name="Takami H."/>
        </authorList>
    </citation>
    <scope>NUCLEOTIDE SEQUENCE</scope>
    <source>
        <strain evidence="1">Expedition CK06-06</strain>
    </source>
</reference>
<comment type="caution">
    <text evidence="1">The sequence shown here is derived from an EMBL/GenBank/DDBJ whole genome shotgun (WGS) entry which is preliminary data.</text>
</comment>
<proteinExistence type="predicted"/>
<protein>
    <submittedName>
        <fullName evidence="1">Uncharacterized protein</fullName>
    </submittedName>
</protein>
<sequence>MSQIIGAPSDLELFDSNTAKLERNQVVLAPWPAAKKDIKLMRQ</sequence>
<dbReference type="EMBL" id="BARV01007458">
    <property type="protein sequence ID" value="GAI08257.1"/>
    <property type="molecule type" value="Genomic_DNA"/>
</dbReference>
<organism evidence="1">
    <name type="scientific">marine sediment metagenome</name>
    <dbReference type="NCBI Taxonomy" id="412755"/>
    <lineage>
        <taxon>unclassified sequences</taxon>
        <taxon>metagenomes</taxon>
        <taxon>ecological metagenomes</taxon>
    </lineage>
</organism>
<evidence type="ECO:0000313" key="1">
    <source>
        <dbReference type="EMBL" id="GAI08257.1"/>
    </source>
</evidence>
<gene>
    <name evidence="1" type="ORF">S06H3_15180</name>
</gene>
<accession>X1KME4</accession>
<dbReference type="AlphaFoldDB" id="X1KME4"/>
<name>X1KME4_9ZZZZ</name>